<gene>
    <name evidence="4" type="ORF">KT71_002369</name>
</gene>
<reference evidence="4 5" key="2">
    <citation type="journal article" date="2009" name="PLoS ONE">
        <title>The photosynthetic apparatus and its regulation in the aerobic gammaproteobacterium Congregibacter litoralis gen. nov., sp. nov.</title>
        <authorList>
            <person name="Spring S."/>
            <person name="Lunsdorf H."/>
            <person name="Fuchs B.M."/>
            <person name="Tindall B.J."/>
        </authorList>
    </citation>
    <scope>NUCLEOTIDE SEQUENCE [LARGE SCALE GENOMIC DNA]</scope>
    <source>
        <strain evidence="4">KT71</strain>
    </source>
</reference>
<dbReference type="GO" id="GO:0015074">
    <property type="term" value="P:DNA integration"/>
    <property type="evidence" value="ECO:0007669"/>
    <property type="project" value="InterPro"/>
</dbReference>
<dbReference type="InterPro" id="IPR024457">
    <property type="entry name" value="Putative_integrase_N"/>
</dbReference>
<dbReference type="GO" id="GO:0006310">
    <property type="term" value="P:DNA recombination"/>
    <property type="evidence" value="ECO:0007669"/>
    <property type="project" value="UniProtKB-KW"/>
</dbReference>
<dbReference type="AlphaFoldDB" id="V7HV64"/>
<dbReference type="Proteomes" id="UP000019205">
    <property type="component" value="Chromosome"/>
</dbReference>
<evidence type="ECO:0000259" key="3">
    <source>
        <dbReference type="Pfam" id="PF12835"/>
    </source>
</evidence>
<dbReference type="Pfam" id="PF12835">
    <property type="entry name" value="Integrase_1"/>
    <property type="match status" value="1"/>
</dbReference>
<keyword evidence="5" id="KW-1185">Reference proteome</keyword>
<evidence type="ECO:0000256" key="1">
    <source>
        <dbReference type="ARBA" id="ARBA00023172"/>
    </source>
</evidence>
<feature type="domain" description="Putative integrase N-terminal" evidence="2">
    <location>
        <begin position="1"/>
        <end position="88"/>
    </location>
</feature>
<evidence type="ECO:0000259" key="2">
    <source>
        <dbReference type="Pfam" id="PF12834"/>
    </source>
</evidence>
<protein>
    <submittedName>
        <fullName evidence="4">Phage integrase</fullName>
    </submittedName>
</protein>
<feature type="domain" description="Integrase catalytic" evidence="3">
    <location>
        <begin position="124"/>
        <end position="234"/>
    </location>
</feature>
<dbReference type="SUPFAM" id="SSF56349">
    <property type="entry name" value="DNA breaking-rejoining enzymes"/>
    <property type="match status" value="1"/>
</dbReference>
<dbReference type="eggNOG" id="COG0582">
    <property type="taxonomic scope" value="Bacteria"/>
</dbReference>
<dbReference type="InterPro" id="IPR013762">
    <property type="entry name" value="Integrase-like_cat_sf"/>
</dbReference>
<dbReference type="HOGENOM" id="CLU_043802_1_0_6"/>
<comment type="caution">
    <text evidence="4">The sequence shown here is derived from an EMBL/GenBank/DDBJ whole genome shotgun (WGS) entry which is preliminary data.</text>
</comment>
<dbReference type="GO" id="GO:0003677">
    <property type="term" value="F:DNA binding"/>
    <property type="evidence" value="ECO:0007669"/>
    <property type="project" value="InterPro"/>
</dbReference>
<sequence length="288" mass="32937">MKNLNYQLKQLCQNNRDGSYSTQHNRERILTLAADQLHALGYRGLDARSLKPKHVEALVKHWQVGDISIGTQKNRMSALRWWAQKVDRQNVIARSNDFYGIPERSFVTNVSKAKDLNSEALGRIKDDYVRLSLMLQQAFGLRREEAIKIQPHYADRGDHLLLKDSWTKGGKARSIPIRTDSQRKILNRASRLAGGGSLIPPARNYVQQLRVYERHTSNAGLSKLHGLRHAYAQNRYVELTGWQCPATGGPVLKTLTHEQKISDRQVRLTISKELGHEREQITTVYLGR</sequence>
<dbReference type="EMBL" id="AAOA02000001">
    <property type="protein sequence ID" value="ESZ89427.1"/>
    <property type="molecule type" value="Genomic_DNA"/>
</dbReference>
<reference evidence="4 5" key="1">
    <citation type="journal article" date="2007" name="Proc. Natl. Acad. Sci. U.S.A.">
        <title>Characterization of a marine gammaproteobacterium capable of aerobic anoxygenic photosynthesis.</title>
        <authorList>
            <person name="Fuchs B.M."/>
            <person name="Spring S."/>
            <person name="Teeling H."/>
            <person name="Quast C."/>
            <person name="Wulf J."/>
            <person name="Schattenhofer M."/>
            <person name="Yan S."/>
            <person name="Ferriera S."/>
            <person name="Johnson J."/>
            <person name="Glockner F.O."/>
            <person name="Amann R."/>
        </authorList>
    </citation>
    <scope>NUCLEOTIDE SEQUENCE [LARGE SCALE GENOMIC DNA]</scope>
    <source>
        <strain evidence="4">KT71</strain>
    </source>
</reference>
<dbReference type="STRING" id="314285.KT71_002369"/>
<evidence type="ECO:0000313" key="4">
    <source>
        <dbReference type="EMBL" id="ESZ89427.1"/>
    </source>
</evidence>
<dbReference type="Pfam" id="PF12834">
    <property type="entry name" value="Phage_int_SAM_2"/>
    <property type="match status" value="1"/>
</dbReference>
<dbReference type="InterPro" id="IPR024456">
    <property type="entry name" value="Integrase_catalytic_putative"/>
</dbReference>
<organism evidence="4 5">
    <name type="scientific">Congregibacter litoralis KT71</name>
    <dbReference type="NCBI Taxonomy" id="314285"/>
    <lineage>
        <taxon>Bacteria</taxon>
        <taxon>Pseudomonadati</taxon>
        <taxon>Pseudomonadota</taxon>
        <taxon>Gammaproteobacteria</taxon>
        <taxon>Cellvibrionales</taxon>
        <taxon>Halieaceae</taxon>
        <taxon>Congregibacter</taxon>
    </lineage>
</organism>
<dbReference type="RefSeq" id="WP_023659660.1">
    <property type="nucleotide sequence ID" value="NZ_CM002299.1"/>
</dbReference>
<accession>V7HV64</accession>
<proteinExistence type="predicted"/>
<name>V7HV64_9GAMM</name>
<keyword evidence="1" id="KW-0233">DNA recombination</keyword>
<dbReference type="OrthoDB" id="5394387at2"/>
<evidence type="ECO:0000313" key="5">
    <source>
        <dbReference type="Proteomes" id="UP000019205"/>
    </source>
</evidence>
<dbReference type="InterPro" id="IPR011010">
    <property type="entry name" value="DNA_brk_join_enz"/>
</dbReference>
<dbReference type="Gene3D" id="1.10.443.10">
    <property type="entry name" value="Intergrase catalytic core"/>
    <property type="match status" value="1"/>
</dbReference>